<evidence type="ECO:0000256" key="7">
    <source>
        <dbReference type="SAM" id="Phobius"/>
    </source>
</evidence>
<keyword evidence="3" id="KW-1003">Cell membrane</keyword>
<feature type="transmembrane region" description="Helical" evidence="7">
    <location>
        <begin position="168"/>
        <end position="187"/>
    </location>
</feature>
<dbReference type="CDD" id="cd13127">
    <property type="entry name" value="MATE_tuaB_like"/>
    <property type="match status" value="1"/>
</dbReference>
<evidence type="ECO:0000313" key="9">
    <source>
        <dbReference type="Proteomes" id="UP001208567"/>
    </source>
</evidence>
<dbReference type="RefSeq" id="WP_264848993.1">
    <property type="nucleotide sequence ID" value="NZ_BRXR01000001.1"/>
</dbReference>
<feature type="transmembrane region" description="Helical" evidence="7">
    <location>
        <begin position="352"/>
        <end position="374"/>
    </location>
</feature>
<dbReference type="PANTHER" id="PTHR30250">
    <property type="entry name" value="PST FAMILY PREDICTED COLANIC ACID TRANSPORTER"/>
    <property type="match status" value="1"/>
</dbReference>
<dbReference type="Pfam" id="PF13440">
    <property type="entry name" value="Polysacc_synt_3"/>
    <property type="match status" value="1"/>
</dbReference>
<evidence type="ECO:0000313" key="8">
    <source>
        <dbReference type="EMBL" id="GLC29706.1"/>
    </source>
</evidence>
<evidence type="ECO:0000256" key="3">
    <source>
        <dbReference type="ARBA" id="ARBA00022475"/>
    </source>
</evidence>
<dbReference type="InterPro" id="IPR050833">
    <property type="entry name" value="Poly_Biosynth_Transport"/>
</dbReference>
<dbReference type="PANTHER" id="PTHR30250:SF10">
    <property type="entry name" value="LIPOPOLYSACCHARIDE BIOSYNTHESIS PROTEIN WZXC"/>
    <property type="match status" value="1"/>
</dbReference>
<feature type="transmembrane region" description="Helical" evidence="7">
    <location>
        <begin position="139"/>
        <end position="162"/>
    </location>
</feature>
<keyword evidence="5 7" id="KW-1133">Transmembrane helix</keyword>
<keyword evidence="4 7" id="KW-0812">Transmembrane</keyword>
<feature type="transmembrane region" description="Helical" evidence="7">
    <location>
        <begin position="78"/>
        <end position="103"/>
    </location>
</feature>
<comment type="similarity">
    <text evidence="2">Belongs to the polysaccharide synthase family.</text>
</comment>
<keyword evidence="9" id="KW-1185">Reference proteome</keyword>
<evidence type="ECO:0000256" key="5">
    <source>
        <dbReference type="ARBA" id="ARBA00022989"/>
    </source>
</evidence>
<name>A0ABQ5N3H5_9CLOT</name>
<feature type="transmembrane region" description="Helical" evidence="7">
    <location>
        <begin position="419"/>
        <end position="436"/>
    </location>
</feature>
<keyword evidence="6 7" id="KW-0472">Membrane</keyword>
<evidence type="ECO:0000256" key="2">
    <source>
        <dbReference type="ARBA" id="ARBA00007430"/>
    </source>
</evidence>
<feature type="transmembrane region" description="Helical" evidence="7">
    <location>
        <begin position="380"/>
        <end position="399"/>
    </location>
</feature>
<feature type="transmembrane region" description="Helical" evidence="7">
    <location>
        <begin position="42"/>
        <end position="66"/>
    </location>
</feature>
<evidence type="ECO:0000256" key="6">
    <source>
        <dbReference type="ARBA" id="ARBA00023136"/>
    </source>
</evidence>
<proteinExistence type="inferred from homology"/>
<comment type="subcellular location">
    <subcellularLocation>
        <location evidence="1">Cell membrane</location>
        <topology evidence="1">Multi-pass membrane protein</topology>
    </subcellularLocation>
</comment>
<dbReference type="EMBL" id="BRXR01000001">
    <property type="protein sequence ID" value="GLC29706.1"/>
    <property type="molecule type" value="Genomic_DNA"/>
</dbReference>
<comment type="caution">
    <text evidence="8">The sequence shown here is derived from an EMBL/GenBank/DDBJ whole genome shotgun (WGS) entry which is preliminary data.</text>
</comment>
<sequence>MDNISIKKATMINAMAKYSQIIFNIIFNIILARILSPNDYGIVAIITVFTTFFNILADMGLGPAVIQNKNLREKDISSIFAFSIYLAVTLAIIFSLLAFPISIIYSSKVYLPLCWILSLSIAFNTLNMVPNALLLKDKLFKVVALRTIITTICTSVIAVILALLGFKYYSLVIQSVLNSFITFLWNYKTVNIKFSVRVDNESLKKVKDFSLFQFAFTLVNYLARNLDNLFIGTFMGSTAIAYYDKGYKLMQYPINNLTNVITPVLQPILSDYQNNPEYIFKKYVKIVRILSLIGVYISLCCFFMSKEIILIMYGSQWYAAIPCFKWLSLSVWSQMLMSSTGAIYQSLGKTKLLFKSGFITAIVTVSSILFGLHKGTVSDVAFMILLAFSINFVITFYLLIKKCFQLPLYDFFKLFKNDLIIGTMLCIVLYISKRYISFNNSFISLIVNGTIGSAIYVVGLLITGEYRVFIKLIKKDV</sequence>
<evidence type="ECO:0000256" key="4">
    <source>
        <dbReference type="ARBA" id="ARBA00022692"/>
    </source>
</evidence>
<evidence type="ECO:0000256" key="1">
    <source>
        <dbReference type="ARBA" id="ARBA00004651"/>
    </source>
</evidence>
<feature type="transmembrane region" description="Helical" evidence="7">
    <location>
        <begin position="442"/>
        <end position="462"/>
    </location>
</feature>
<dbReference type="Proteomes" id="UP001208567">
    <property type="component" value="Unassembled WGS sequence"/>
</dbReference>
<feature type="transmembrane region" description="Helical" evidence="7">
    <location>
        <begin position="109"/>
        <end position="127"/>
    </location>
</feature>
<accession>A0ABQ5N3H5</accession>
<feature type="transmembrane region" description="Helical" evidence="7">
    <location>
        <begin position="286"/>
        <end position="305"/>
    </location>
</feature>
<organism evidence="8 9">
    <name type="scientific">Clostridium omnivorum</name>
    <dbReference type="NCBI Taxonomy" id="1604902"/>
    <lineage>
        <taxon>Bacteria</taxon>
        <taxon>Bacillati</taxon>
        <taxon>Bacillota</taxon>
        <taxon>Clostridia</taxon>
        <taxon>Eubacteriales</taxon>
        <taxon>Clostridiaceae</taxon>
        <taxon>Clostridium</taxon>
    </lineage>
</organism>
<gene>
    <name evidence="8" type="ORF">bsdE14_11160</name>
</gene>
<protein>
    <submittedName>
        <fullName evidence="8">Lipopolysaccharide biosynthesis protein</fullName>
    </submittedName>
</protein>
<feature type="transmembrane region" description="Helical" evidence="7">
    <location>
        <begin position="21"/>
        <end position="36"/>
    </location>
</feature>
<reference evidence="8 9" key="1">
    <citation type="journal article" date="2024" name="Int. J. Syst. Evol. Microbiol.">
        <title>Clostridium omnivorum sp. nov., isolated from anoxic soil under the treatment of reductive soil disinfestation.</title>
        <authorList>
            <person name="Ueki A."/>
            <person name="Tonouchi A."/>
            <person name="Kaku N."/>
            <person name="Honma S."/>
            <person name="Ueki K."/>
        </authorList>
    </citation>
    <scope>NUCLEOTIDE SEQUENCE [LARGE SCALE GENOMIC DNA]</scope>
    <source>
        <strain evidence="8 9">E14</strain>
    </source>
</reference>